<accession>D2VDV1</accession>
<evidence type="ECO:0000313" key="2">
    <source>
        <dbReference type="EMBL" id="EFC45061.1"/>
    </source>
</evidence>
<dbReference type="OrthoDB" id="10258470at2759"/>
<evidence type="ECO:0000313" key="3">
    <source>
        <dbReference type="Proteomes" id="UP000006671"/>
    </source>
</evidence>
<sequence length="490" mass="56131">MSEKEEQPSKNPQQQEDEADDASSYDEGSESDDEETKKQALEYERLRQEKINRNQQLLETLGLKQTIALSLTPTKPSNSSQVFDEGTPSRTRKRKEPPESLRTSSRISTNKRKSNYKEQEEIGGKQLEEEILALVVKRSQGKIQKPKFLAQLHDRFPKEIMIEKLFNLTKPQSEETVEYINEFLIPIMYHVTYEDEEYLSHLCDASEKVIKNLLTAYNSAVANNYTMNYALIISVFTNITSRSKKSIVIQNIDLMSAIENEQVSLPDFLYLLRNIILSDTGKKINEWFNKKKNRQTMSTLIASLFDRVAKETERQGECYSVLIEACAILSRDPTSLPIVSETVTPASILSYIETKIDDLVLVSNSVLSALYMLSYIELENEKEEKILLQMVLDNYATFDTCIEHGLPWFDFIFIEKLLSSEKSNVVIMGILAFEGCYKFLDNTFHILKELLSSEKVKEIVSQSTEPKIKKVFGDLVDKASTEESDDEESS</sequence>
<dbReference type="OMA" id="PKEIMIE"/>
<gene>
    <name evidence="2" type="ORF">NAEGRDRAFT_79570</name>
</gene>
<dbReference type="GeneID" id="8853052"/>
<keyword evidence="3" id="KW-1185">Reference proteome</keyword>
<feature type="compositionally biased region" description="Acidic residues" evidence="1">
    <location>
        <begin position="15"/>
        <end position="34"/>
    </location>
</feature>
<reference evidence="2 3" key="1">
    <citation type="journal article" date="2010" name="Cell">
        <title>The genome of Naegleria gruberi illuminates early eukaryotic versatility.</title>
        <authorList>
            <person name="Fritz-Laylin L.K."/>
            <person name="Prochnik S.E."/>
            <person name="Ginger M.L."/>
            <person name="Dacks J.B."/>
            <person name="Carpenter M.L."/>
            <person name="Field M.C."/>
            <person name="Kuo A."/>
            <person name="Paredez A."/>
            <person name="Chapman J."/>
            <person name="Pham J."/>
            <person name="Shu S."/>
            <person name="Neupane R."/>
            <person name="Cipriano M."/>
            <person name="Mancuso J."/>
            <person name="Tu H."/>
            <person name="Salamov A."/>
            <person name="Lindquist E."/>
            <person name="Shapiro H."/>
            <person name="Lucas S."/>
            <person name="Grigoriev I.V."/>
            <person name="Cande W.Z."/>
            <person name="Fulton C."/>
            <person name="Rokhsar D.S."/>
            <person name="Dawson S.C."/>
        </authorList>
    </citation>
    <scope>NUCLEOTIDE SEQUENCE [LARGE SCALE GENOMIC DNA]</scope>
    <source>
        <strain evidence="2 3">NEG-M</strain>
    </source>
</reference>
<dbReference type="RefSeq" id="XP_002677805.1">
    <property type="nucleotide sequence ID" value="XM_002677759.1"/>
</dbReference>
<dbReference type="EMBL" id="GG738865">
    <property type="protein sequence ID" value="EFC45061.1"/>
    <property type="molecule type" value="Genomic_DNA"/>
</dbReference>
<feature type="compositionally biased region" description="Polar residues" evidence="1">
    <location>
        <begin position="72"/>
        <end position="82"/>
    </location>
</feature>
<protein>
    <submittedName>
        <fullName evidence="2">Uncharacterized protein</fullName>
    </submittedName>
</protein>
<evidence type="ECO:0000256" key="1">
    <source>
        <dbReference type="SAM" id="MobiDB-lite"/>
    </source>
</evidence>
<feature type="region of interest" description="Disordered" evidence="1">
    <location>
        <begin position="72"/>
        <end position="121"/>
    </location>
</feature>
<dbReference type="Proteomes" id="UP000006671">
    <property type="component" value="Unassembled WGS sequence"/>
</dbReference>
<dbReference type="VEuPathDB" id="AmoebaDB:NAEGRDRAFT_79570"/>
<proteinExistence type="predicted"/>
<organism evidence="3">
    <name type="scientific">Naegleria gruberi</name>
    <name type="common">Amoeba</name>
    <dbReference type="NCBI Taxonomy" id="5762"/>
    <lineage>
        <taxon>Eukaryota</taxon>
        <taxon>Discoba</taxon>
        <taxon>Heterolobosea</taxon>
        <taxon>Tetramitia</taxon>
        <taxon>Eutetramitia</taxon>
        <taxon>Vahlkampfiidae</taxon>
        <taxon>Naegleria</taxon>
    </lineage>
</organism>
<dbReference type="AlphaFoldDB" id="D2VDV1"/>
<feature type="region of interest" description="Disordered" evidence="1">
    <location>
        <begin position="1"/>
        <end position="42"/>
    </location>
</feature>
<dbReference type="KEGG" id="ngr:NAEGRDRAFT_79570"/>
<name>D2VDV1_NAEGR</name>
<dbReference type="InParanoid" id="D2VDV1"/>